<keyword evidence="10 13" id="KW-0472">Membrane</keyword>
<feature type="transmembrane region" description="Helical" evidence="13">
    <location>
        <begin position="748"/>
        <end position="767"/>
    </location>
</feature>
<evidence type="ECO:0000256" key="8">
    <source>
        <dbReference type="ARBA" id="ARBA00022824"/>
    </source>
</evidence>
<dbReference type="UniPathway" id="UPA00196"/>
<dbReference type="GO" id="GO:0051377">
    <property type="term" value="F:mannose-ethanolamine phosphotransferase activity"/>
    <property type="evidence" value="ECO:0007669"/>
    <property type="project" value="UniProtKB-UniRule"/>
</dbReference>
<evidence type="ECO:0000256" key="13">
    <source>
        <dbReference type="RuleBase" id="RU367138"/>
    </source>
</evidence>
<dbReference type="InterPro" id="IPR017850">
    <property type="entry name" value="Alkaline_phosphatase_core_sf"/>
</dbReference>
<comment type="similarity">
    <text evidence="3 13">Belongs to the PIGG/PIGN/PIGO family. PIGN subfamily.</text>
</comment>
<comment type="pathway">
    <text evidence="2 13">Glycolipid biosynthesis; glycosylphosphatidylinositol-anchor biosynthesis.</text>
</comment>
<dbReference type="VEuPathDB" id="FungiDB:TERG_12128"/>
<gene>
    <name evidence="16" type="ORF">A7C99_2071</name>
</gene>
<dbReference type="Pfam" id="PF00884">
    <property type="entry name" value="Sulfatase"/>
    <property type="match status" value="1"/>
</dbReference>
<comment type="function">
    <text evidence="12 13">Ethanolamine phosphate transferase involved in glycosylphosphatidylinositol-anchor biosynthesis. Transfers ethanolamine phosphate to the first alpha-1,4-linked mannose of the glycosylphosphatidylinositol precursor of GPI-anchor.</text>
</comment>
<sequence>MEGSKQSSHFRLLDLPLELRREIYYCCLPRRRLVILPSTADGKPQFSYPQQHSDQQISSHGNNILLLSKQVSEECLDILYGENRFRLNFSATVRYAPQTIQETTEPHLITQHITPENRNRIRSLLILALPTAWRQDMAICTGLKSVPEKLNCFHIFTRKRQVTGNDTEQVIVERFHQFVEFMCSRITPRATVQLSDFVSKNGGLLFAVRLIDAGFQAKNVVIVDAAAGLGGARYDILSCNLSADFRIFGKRCAPTELSLQSVPTSSWVMDSEPTRRSNSFPTLQDRQMILLRRTLSPWPLSTLESLNTALLASHTRVPTESRPGHVALITGLSHHTWSWGSPDILPMFSTGAEPGQIEDQMYKTEFEDYNASTDKDLNTKLRQDRIVFFLHSLGLDTTGYAHRPYSQEYLRNIQIVDQGVQEITDIINRLYVDDKTAFIFTADHGMSDWGSHGDGHPDNTRTPLIVWGSGVAKPRTAKSGKAPGHEDGFSSDWQLDHIYRHDVAQADIASLMAYLAGLEFPVNSVGELLLSFLGATDEQKAKALLVNAREIWEMYRIKEREKMAEVLHYKPYPGFAETRIENRLASIEGLIQEQDYTAAIQQSDDTLRLLCKSDWLLLQFLSRGRIGYTGITSGTLISKTGLEGEISMPLAAKQREKAAAQGNYRRLVLSDVRFCLFFLFLLQSAFFSTGNIASVSSFSLDAVYRLIPIFEPISQAALLIVKILAPVVLVSTNLGFLTKRLKLQGGSLFTVVMGIGDYMTLRFFWAVRDEGS</sequence>
<comment type="caution">
    <text evidence="13">Lacks conserved residue(s) required for the propagation of feature annotation.</text>
</comment>
<evidence type="ECO:0000256" key="11">
    <source>
        <dbReference type="ARBA" id="ARBA00023180"/>
    </source>
</evidence>
<dbReference type="InterPro" id="IPR000917">
    <property type="entry name" value="Sulfatase_N"/>
</dbReference>
<dbReference type="EC" id="2.-.-.-" evidence="13"/>
<dbReference type="GO" id="GO:0005789">
    <property type="term" value="C:endoplasmic reticulum membrane"/>
    <property type="evidence" value="ECO:0007669"/>
    <property type="project" value="UniProtKB-SubCell"/>
</dbReference>
<evidence type="ECO:0000256" key="2">
    <source>
        <dbReference type="ARBA" id="ARBA00004687"/>
    </source>
</evidence>
<dbReference type="PANTHER" id="PTHR12250">
    <property type="entry name" value="PHOSPHATIDYLINOSITOL GLYCAN, CLASS N"/>
    <property type="match status" value="1"/>
</dbReference>
<evidence type="ECO:0000256" key="6">
    <source>
        <dbReference type="ARBA" id="ARBA00022679"/>
    </source>
</evidence>
<evidence type="ECO:0000259" key="15">
    <source>
        <dbReference type="Pfam" id="PF04987"/>
    </source>
</evidence>
<organism evidence="16 17">
    <name type="scientific">Trichophyton rubrum</name>
    <name type="common">Athlete's foot fungus</name>
    <name type="synonym">Epidermophyton rubrum</name>
    <dbReference type="NCBI Taxonomy" id="5551"/>
    <lineage>
        <taxon>Eukaryota</taxon>
        <taxon>Fungi</taxon>
        <taxon>Dikarya</taxon>
        <taxon>Ascomycota</taxon>
        <taxon>Pezizomycotina</taxon>
        <taxon>Eurotiomycetes</taxon>
        <taxon>Eurotiomycetidae</taxon>
        <taxon>Onygenales</taxon>
        <taxon>Arthrodermataceae</taxon>
        <taxon>Trichophyton</taxon>
    </lineage>
</organism>
<dbReference type="InterPro" id="IPR017852">
    <property type="entry name" value="GPI_EtnP_transferase_1_C"/>
</dbReference>
<keyword evidence="11" id="KW-0325">Glycoprotein</keyword>
<dbReference type="SUPFAM" id="SSF53649">
    <property type="entry name" value="Alkaline phosphatase-like"/>
    <property type="match status" value="1"/>
</dbReference>
<dbReference type="GO" id="GO:0006506">
    <property type="term" value="P:GPI anchor biosynthetic process"/>
    <property type="evidence" value="ECO:0007669"/>
    <property type="project" value="UniProtKB-UniPathway"/>
</dbReference>
<dbReference type="CDD" id="cd16020">
    <property type="entry name" value="GPI_EPT_1"/>
    <property type="match status" value="1"/>
</dbReference>
<dbReference type="InterPro" id="IPR037671">
    <property type="entry name" value="PIGN_N"/>
</dbReference>
<dbReference type="Pfam" id="PF04987">
    <property type="entry name" value="PigN"/>
    <property type="match status" value="1"/>
</dbReference>
<dbReference type="Gene3D" id="3.40.720.10">
    <property type="entry name" value="Alkaline Phosphatase, subunit A"/>
    <property type="match status" value="1"/>
</dbReference>
<evidence type="ECO:0000256" key="4">
    <source>
        <dbReference type="ARBA" id="ARBA00020831"/>
    </source>
</evidence>
<name>A0A178F305_TRIRU</name>
<accession>A0A178F305</accession>
<keyword evidence="6 13" id="KW-0808">Transferase</keyword>
<feature type="domain" description="Sulfatase N-terminal" evidence="14">
    <location>
        <begin position="360"/>
        <end position="478"/>
    </location>
</feature>
<evidence type="ECO:0000259" key="14">
    <source>
        <dbReference type="Pfam" id="PF00884"/>
    </source>
</evidence>
<dbReference type="EMBL" id="LHPM01000012">
    <property type="protein sequence ID" value="OAL66681.1"/>
    <property type="molecule type" value="Genomic_DNA"/>
</dbReference>
<evidence type="ECO:0000256" key="7">
    <source>
        <dbReference type="ARBA" id="ARBA00022692"/>
    </source>
</evidence>
<keyword evidence="8 13" id="KW-0256">Endoplasmic reticulum</keyword>
<dbReference type="VEuPathDB" id="FungiDB:TERG_04283"/>
<feature type="domain" description="GPI ethanolamine phosphate transferase 1 C-terminal" evidence="15">
    <location>
        <begin position="651"/>
        <end position="772"/>
    </location>
</feature>
<keyword evidence="9 13" id="KW-1133">Transmembrane helix</keyword>
<evidence type="ECO:0000256" key="9">
    <source>
        <dbReference type="ARBA" id="ARBA00022989"/>
    </source>
</evidence>
<dbReference type="PANTHER" id="PTHR12250:SF0">
    <property type="entry name" value="GPI ETHANOLAMINE PHOSPHATE TRANSFERASE 1"/>
    <property type="match status" value="1"/>
</dbReference>
<comment type="subcellular location">
    <subcellularLocation>
        <location evidence="1 13">Endoplasmic reticulum membrane</location>
        <topology evidence="1 13">Multi-pass membrane protein</topology>
    </subcellularLocation>
</comment>
<feature type="transmembrane region" description="Helical" evidence="13">
    <location>
        <begin position="713"/>
        <end position="736"/>
    </location>
</feature>
<evidence type="ECO:0000256" key="3">
    <source>
        <dbReference type="ARBA" id="ARBA00008400"/>
    </source>
</evidence>
<comment type="caution">
    <text evidence="16">The sequence shown here is derived from an EMBL/GenBank/DDBJ whole genome shotgun (WGS) entry which is preliminary data.</text>
</comment>
<reference evidence="16 17" key="1">
    <citation type="submission" date="2016-05" db="EMBL/GenBank/DDBJ databases">
        <title>Genome sequencing of Trichophyton rubrum CMCC(F)T1i isolated from hair.</title>
        <authorList>
            <person name="Zhan P."/>
            <person name="Tao Y."/>
            <person name="Liu W."/>
        </authorList>
    </citation>
    <scope>NUCLEOTIDE SEQUENCE [LARGE SCALE GENOMIC DNA]</scope>
    <source>
        <strain evidence="17">CMCC(F)T1i</strain>
    </source>
</reference>
<evidence type="ECO:0000256" key="10">
    <source>
        <dbReference type="ARBA" id="ARBA00023136"/>
    </source>
</evidence>
<evidence type="ECO:0000313" key="17">
    <source>
        <dbReference type="Proteomes" id="UP000243015"/>
    </source>
</evidence>
<proteinExistence type="inferred from homology"/>
<evidence type="ECO:0000256" key="5">
    <source>
        <dbReference type="ARBA" id="ARBA00022502"/>
    </source>
</evidence>
<protein>
    <recommendedName>
        <fullName evidence="4 13">GPI ethanolamine phosphate transferase 1</fullName>
        <ecNumber evidence="13">2.-.-.-</ecNumber>
    </recommendedName>
</protein>
<dbReference type="VEuPathDB" id="FungiDB:TERG_05628"/>
<dbReference type="InterPro" id="IPR007070">
    <property type="entry name" value="GPI_EtnP_transferase_1"/>
</dbReference>
<keyword evidence="7 13" id="KW-0812">Transmembrane</keyword>
<evidence type="ECO:0000256" key="1">
    <source>
        <dbReference type="ARBA" id="ARBA00004477"/>
    </source>
</evidence>
<dbReference type="Proteomes" id="UP000243015">
    <property type="component" value="Unassembled WGS sequence"/>
</dbReference>
<evidence type="ECO:0000256" key="12">
    <source>
        <dbReference type="ARBA" id="ARBA00024850"/>
    </source>
</evidence>
<dbReference type="AlphaFoldDB" id="A0A178F305"/>
<keyword evidence="5 13" id="KW-0337">GPI-anchor biosynthesis</keyword>
<evidence type="ECO:0000313" key="16">
    <source>
        <dbReference type="EMBL" id="OAL66681.1"/>
    </source>
</evidence>